<dbReference type="PANTHER" id="PTHR10846">
    <property type="entry name" value="SODIUM/POTASSIUM/CALCIUM EXCHANGER"/>
    <property type="match status" value="1"/>
</dbReference>
<feature type="domain" description="Sodium/calcium exchanger membrane region" evidence="6">
    <location>
        <begin position="13"/>
        <end position="131"/>
    </location>
</feature>
<evidence type="ECO:0000313" key="8">
    <source>
        <dbReference type="Proteomes" id="UP000198824"/>
    </source>
</evidence>
<keyword evidence="2 5" id="KW-0812">Transmembrane</keyword>
<feature type="transmembrane region" description="Helical" evidence="5">
    <location>
        <begin position="325"/>
        <end position="345"/>
    </location>
</feature>
<evidence type="ECO:0000256" key="2">
    <source>
        <dbReference type="ARBA" id="ARBA00022692"/>
    </source>
</evidence>
<feature type="transmembrane region" description="Helical" evidence="5">
    <location>
        <begin position="225"/>
        <end position="244"/>
    </location>
</feature>
<feature type="transmembrane region" description="Helical" evidence="5">
    <location>
        <begin position="107"/>
        <end position="131"/>
    </location>
</feature>
<feature type="transmembrane region" description="Helical" evidence="5">
    <location>
        <begin position="256"/>
        <end position="275"/>
    </location>
</feature>
<organism evidence="7 8">
    <name type="scientific">Sphingomonas jatrophae</name>
    <dbReference type="NCBI Taxonomy" id="1166337"/>
    <lineage>
        <taxon>Bacteria</taxon>
        <taxon>Pseudomonadati</taxon>
        <taxon>Pseudomonadota</taxon>
        <taxon>Alphaproteobacteria</taxon>
        <taxon>Sphingomonadales</taxon>
        <taxon>Sphingomonadaceae</taxon>
        <taxon>Sphingomonas</taxon>
    </lineage>
</organism>
<feature type="transmembrane region" description="Helical" evidence="5">
    <location>
        <begin position="137"/>
        <end position="160"/>
    </location>
</feature>
<dbReference type="AlphaFoldDB" id="A0A1I6JBT0"/>
<evidence type="ECO:0000256" key="3">
    <source>
        <dbReference type="ARBA" id="ARBA00022989"/>
    </source>
</evidence>
<accession>A0A1I6JBT0</accession>
<sequence>MPDFADLPLWAIVAVFLGAAAMVWAAGSRLSGQVDAIARKLGLGPAFAGLLLLGGITSLPELATVTTASLSGNAPLAVNNLLGSAAIAMLLLAITDMVYGRAALTSVVANPATLMQGVLGTMLLAAVVLVVTTGDVAVGGTGLGTLAIAAGCAFAMRIVAGFEQRQVWQPADDDVPTEEEAEANEAERHPLPRLVAVTAALAAVVLVAGVTLAKSADAFATRTGLSSGIVGFVLVAGATSLPDLSALIAAARARRYELAVGDVFGTNLFNLMLLAPADALSSGPPVLSAAGTFEAVGALVALLMTGAFTVGFLERRDKTILRMGYDAAVSILIFAGGMTVMARFAS</sequence>
<evidence type="ECO:0000256" key="4">
    <source>
        <dbReference type="ARBA" id="ARBA00023136"/>
    </source>
</evidence>
<dbReference type="RefSeq" id="WP_093309269.1">
    <property type="nucleotide sequence ID" value="NZ_FOZG01000001.1"/>
</dbReference>
<dbReference type="Pfam" id="PF01699">
    <property type="entry name" value="Na_Ca_ex"/>
    <property type="match status" value="2"/>
</dbReference>
<dbReference type="GO" id="GO:0008273">
    <property type="term" value="F:calcium, potassium:sodium antiporter activity"/>
    <property type="evidence" value="ECO:0007669"/>
    <property type="project" value="TreeGrafter"/>
</dbReference>
<dbReference type="Proteomes" id="UP000198824">
    <property type="component" value="Unassembled WGS sequence"/>
</dbReference>
<evidence type="ECO:0000313" key="7">
    <source>
        <dbReference type="EMBL" id="SFR76457.1"/>
    </source>
</evidence>
<feature type="transmembrane region" description="Helical" evidence="5">
    <location>
        <begin position="37"/>
        <end position="56"/>
    </location>
</feature>
<protein>
    <submittedName>
        <fullName evidence="7">Cation:H+ antiporter</fullName>
    </submittedName>
</protein>
<dbReference type="GO" id="GO:0006874">
    <property type="term" value="P:intracellular calcium ion homeostasis"/>
    <property type="evidence" value="ECO:0007669"/>
    <property type="project" value="TreeGrafter"/>
</dbReference>
<feature type="domain" description="Sodium/calcium exchanger membrane region" evidence="6">
    <location>
        <begin position="196"/>
        <end position="322"/>
    </location>
</feature>
<proteinExistence type="predicted"/>
<dbReference type="InterPro" id="IPR004481">
    <property type="entry name" value="K/Na/Ca-exchanger"/>
</dbReference>
<dbReference type="OrthoDB" id="153124at2"/>
<keyword evidence="3 5" id="KW-1133">Transmembrane helix</keyword>
<reference evidence="7 8" key="1">
    <citation type="submission" date="2016-10" db="EMBL/GenBank/DDBJ databases">
        <authorList>
            <person name="de Groot N.N."/>
        </authorList>
    </citation>
    <scope>NUCLEOTIDE SEQUENCE [LARGE SCALE GENOMIC DNA]</scope>
    <source>
        <strain evidence="7 8">S5-249</strain>
    </source>
</reference>
<keyword evidence="4 5" id="KW-0472">Membrane</keyword>
<dbReference type="GO" id="GO:0005262">
    <property type="term" value="F:calcium channel activity"/>
    <property type="evidence" value="ECO:0007669"/>
    <property type="project" value="TreeGrafter"/>
</dbReference>
<feature type="transmembrane region" description="Helical" evidence="5">
    <location>
        <begin position="194"/>
        <end position="213"/>
    </location>
</feature>
<dbReference type="GO" id="GO:0005886">
    <property type="term" value="C:plasma membrane"/>
    <property type="evidence" value="ECO:0007669"/>
    <property type="project" value="TreeGrafter"/>
</dbReference>
<evidence type="ECO:0000259" key="6">
    <source>
        <dbReference type="Pfam" id="PF01699"/>
    </source>
</evidence>
<dbReference type="STRING" id="1166337.SAMN05192580_0079"/>
<keyword evidence="8" id="KW-1185">Reference proteome</keyword>
<comment type="subcellular location">
    <subcellularLocation>
        <location evidence="1">Membrane</location>
        <topology evidence="1">Multi-pass membrane protein</topology>
    </subcellularLocation>
</comment>
<dbReference type="PANTHER" id="PTHR10846:SF8">
    <property type="entry name" value="INNER MEMBRANE PROTEIN YRBG"/>
    <property type="match status" value="1"/>
</dbReference>
<evidence type="ECO:0000256" key="5">
    <source>
        <dbReference type="SAM" id="Phobius"/>
    </source>
</evidence>
<dbReference type="InterPro" id="IPR044880">
    <property type="entry name" value="NCX_ion-bd_dom_sf"/>
</dbReference>
<gene>
    <name evidence="7" type="ORF">SAMN05192580_0079</name>
</gene>
<feature type="transmembrane region" description="Helical" evidence="5">
    <location>
        <begin position="7"/>
        <end position="25"/>
    </location>
</feature>
<dbReference type="Gene3D" id="1.20.1420.30">
    <property type="entry name" value="NCX, central ion-binding region"/>
    <property type="match status" value="1"/>
</dbReference>
<feature type="transmembrane region" description="Helical" evidence="5">
    <location>
        <begin position="295"/>
        <end position="313"/>
    </location>
</feature>
<name>A0A1I6JBT0_9SPHN</name>
<feature type="transmembrane region" description="Helical" evidence="5">
    <location>
        <begin position="76"/>
        <end position="95"/>
    </location>
</feature>
<dbReference type="InterPro" id="IPR004837">
    <property type="entry name" value="NaCa_Exmemb"/>
</dbReference>
<dbReference type="EMBL" id="FOZG01000001">
    <property type="protein sequence ID" value="SFR76457.1"/>
    <property type="molecule type" value="Genomic_DNA"/>
</dbReference>
<evidence type="ECO:0000256" key="1">
    <source>
        <dbReference type="ARBA" id="ARBA00004141"/>
    </source>
</evidence>